<accession>A0AAE5CB81</accession>
<organism evidence="1 2">
    <name type="scientific">Candidatus Kutchimonas denitrificans</name>
    <dbReference type="NCBI Taxonomy" id="3056748"/>
    <lineage>
        <taxon>Bacteria</taxon>
        <taxon>Pseudomonadati</taxon>
        <taxon>Gemmatimonadota</taxon>
        <taxon>Gemmatimonadia</taxon>
        <taxon>Candidatus Palauibacterales</taxon>
        <taxon>Candidatus Palauibacteraceae</taxon>
        <taxon>Candidatus Kutchimonas</taxon>
    </lineage>
</organism>
<proteinExistence type="predicted"/>
<dbReference type="Proteomes" id="UP000702544">
    <property type="component" value="Unassembled WGS sequence"/>
</dbReference>
<evidence type="ECO:0000313" key="1">
    <source>
        <dbReference type="EMBL" id="NIR74223.1"/>
    </source>
</evidence>
<reference evidence="1 2" key="1">
    <citation type="submission" date="2020-01" db="EMBL/GenBank/DDBJ databases">
        <title>Genomes assembled from Gulf of Kutch pelagic sediment metagenomes.</title>
        <authorList>
            <person name="Chandrashekar M."/>
            <person name="Mahajan M.S."/>
            <person name="Dave K.J."/>
            <person name="Vatsa P."/>
            <person name="Nathani N.M."/>
        </authorList>
    </citation>
    <scope>NUCLEOTIDE SEQUENCE [LARGE SCALE GENOMIC DNA]</scope>
    <source>
        <strain evidence="1">KS3-K002</strain>
    </source>
</reference>
<gene>
    <name evidence="1" type="ORF">GWO12_03790</name>
</gene>
<name>A0AAE5CB81_9BACT</name>
<sequence>MRSQRREVRYTRILGAGLAISLVVHGALLGLGRVSFGSHEPAEGSRDVVSVPAEAEPANPEISELAFRPPSEAVVLGEPSSPAGPDLSEYPLVLGRANEGGLPTAFVPRPRSTPLTVESGLTPIRMPRPTIVTMDGRGRQGNGIDGIDVTILLPGGIGHGGDSCVPRRRLNYFRQLPLAGGRR</sequence>
<dbReference type="EMBL" id="JAACAK010000028">
    <property type="protein sequence ID" value="NIR74223.1"/>
    <property type="molecule type" value="Genomic_DNA"/>
</dbReference>
<comment type="caution">
    <text evidence="1">The sequence shown here is derived from an EMBL/GenBank/DDBJ whole genome shotgun (WGS) entry which is preliminary data.</text>
</comment>
<dbReference type="AlphaFoldDB" id="A0AAE5CB81"/>
<evidence type="ECO:0000313" key="2">
    <source>
        <dbReference type="Proteomes" id="UP000702544"/>
    </source>
</evidence>
<protein>
    <submittedName>
        <fullName evidence="1">Uncharacterized protein</fullName>
    </submittedName>
</protein>